<dbReference type="RefSeq" id="XP_026629643.1">
    <property type="nucleotide sequence ID" value="XM_026765197.1"/>
</dbReference>
<protein>
    <submittedName>
        <fullName evidence="1">Uncharacterized protein</fullName>
    </submittedName>
</protein>
<proteinExistence type="predicted"/>
<dbReference type="EMBL" id="KZ852037">
    <property type="protein sequence ID" value="RDH36621.1"/>
    <property type="molecule type" value="Genomic_DNA"/>
</dbReference>
<evidence type="ECO:0000313" key="2">
    <source>
        <dbReference type="Proteomes" id="UP000253729"/>
    </source>
</evidence>
<sequence length="78" mass="8834">MAFSGFPSCSSAVPACCPFSLAVAVSTPAWWHTWVRFLGHSQPPEVRHSRSFLRYSPVNTRDIMILEYNLLPYYLKAA</sequence>
<gene>
    <name evidence="1" type="ORF">BDQ94DRAFT_138160</name>
</gene>
<dbReference type="Proteomes" id="UP000253729">
    <property type="component" value="Unassembled WGS sequence"/>
</dbReference>
<name>A0A3F3QBP7_9EURO</name>
<evidence type="ECO:0000313" key="1">
    <source>
        <dbReference type="EMBL" id="RDH36621.1"/>
    </source>
</evidence>
<accession>A0A3F3QBP7</accession>
<organism evidence="1 2">
    <name type="scientific">Aspergillus welwitschiae</name>
    <dbReference type="NCBI Taxonomy" id="1341132"/>
    <lineage>
        <taxon>Eukaryota</taxon>
        <taxon>Fungi</taxon>
        <taxon>Dikarya</taxon>
        <taxon>Ascomycota</taxon>
        <taxon>Pezizomycotina</taxon>
        <taxon>Eurotiomycetes</taxon>
        <taxon>Eurotiomycetidae</taxon>
        <taxon>Eurotiales</taxon>
        <taxon>Aspergillaceae</taxon>
        <taxon>Aspergillus</taxon>
        <taxon>Aspergillus subgen. Circumdati</taxon>
    </lineage>
</organism>
<keyword evidence="2" id="KW-1185">Reference proteome</keyword>
<dbReference type="AlphaFoldDB" id="A0A3F3QBP7"/>
<reference evidence="1 2" key="1">
    <citation type="submission" date="2018-07" db="EMBL/GenBank/DDBJ databases">
        <title>The genomes of Aspergillus section Nigri reveals drivers in fungal speciation.</title>
        <authorList>
            <consortium name="DOE Joint Genome Institute"/>
            <person name="Vesth T.C."/>
            <person name="Nybo J."/>
            <person name="Theobald S."/>
            <person name="Brandl J."/>
            <person name="Frisvad J.C."/>
            <person name="Nielsen K.F."/>
            <person name="Lyhne E.K."/>
            <person name="Kogle M.E."/>
            <person name="Kuo A."/>
            <person name="Riley R."/>
            <person name="Clum A."/>
            <person name="Nolan M."/>
            <person name="Lipzen A."/>
            <person name="Salamov A."/>
            <person name="Henrissat B."/>
            <person name="Wiebenga A."/>
            <person name="De vries R.P."/>
            <person name="Grigoriev I.V."/>
            <person name="Mortensen U.H."/>
            <person name="Andersen M.R."/>
            <person name="Baker S.E."/>
        </authorList>
    </citation>
    <scope>NUCLEOTIDE SEQUENCE [LARGE SCALE GENOMIC DNA]</scope>
    <source>
        <strain evidence="1 2">CBS 139.54b</strain>
    </source>
</reference>
<dbReference type="GeneID" id="38133553"/>